<dbReference type="InterPro" id="IPR011604">
    <property type="entry name" value="PDDEXK-like_dom_sf"/>
</dbReference>
<dbReference type="Pfam" id="PF12705">
    <property type="entry name" value="PDDEXK_1"/>
    <property type="match status" value="1"/>
</dbReference>
<feature type="domain" description="PD-(D/E)XK endonuclease-like" evidence="2">
    <location>
        <begin position="25"/>
        <end position="104"/>
    </location>
</feature>
<dbReference type="EMBL" id="JAPVOI010000002">
    <property type="protein sequence ID" value="MCZ4088742.1"/>
    <property type="molecule type" value="Genomic_DNA"/>
</dbReference>
<sequence>MDSGCDGPVGRDDQRDRQTGARAQELARKPRLRSPELRIAPPGARRGRLGINAIIDLLAESDDALVIVDHKTGPCPDPEARFGSYLPQLEAYAGLLASQYPYKPVRFLAINWMDEGQISFIDTANLITEKAA</sequence>
<feature type="region of interest" description="Disordered" evidence="1">
    <location>
        <begin position="1"/>
        <end position="41"/>
    </location>
</feature>
<evidence type="ECO:0000259" key="2">
    <source>
        <dbReference type="Pfam" id="PF12705"/>
    </source>
</evidence>
<evidence type="ECO:0000313" key="3">
    <source>
        <dbReference type="EMBL" id="MCZ4088742.1"/>
    </source>
</evidence>
<organism evidence="3 4">
    <name type="scientific">Sinorhizobium psoraleae</name>
    <dbReference type="NCBI Taxonomy" id="520838"/>
    <lineage>
        <taxon>Bacteria</taxon>
        <taxon>Pseudomonadati</taxon>
        <taxon>Pseudomonadota</taxon>
        <taxon>Alphaproteobacteria</taxon>
        <taxon>Hyphomicrobiales</taxon>
        <taxon>Rhizobiaceae</taxon>
        <taxon>Sinorhizobium/Ensifer group</taxon>
        <taxon>Sinorhizobium</taxon>
    </lineage>
</organism>
<feature type="compositionally biased region" description="Basic and acidic residues" evidence="1">
    <location>
        <begin position="9"/>
        <end position="36"/>
    </location>
</feature>
<dbReference type="InterPro" id="IPR038726">
    <property type="entry name" value="PDDEXK_AddAB-type"/>
</dbReference>
<comment type="caution">
    <text evidence="3">The sequence shown here is derived from an EMBL/GenBank/DDBJ whole genome shotgun (WGS) entry which is preliminary data.</text>
</comment>
<proteinExistence type="predicted"/>
<name>A0ABT4K9Z5_9HYPH</name>
<dbReference type="Proteomes" id="UP001079430">
    <property type="component" value="Unassembled WGS sequence"/>
</dbReference>
<accession>A0ABT4K9Z5</accession>
<dbReference type="RefSeq" id="WP_269274960.1">
    <property type="nucleotide sequence ID" value="NZ_JAPVOI010000002.1"/>
</dbReference>
<keyword evidence="4" id="KW-1185">Reference proteome</keyword>
<evidence type="ECO:0000256" key="1">
    <source>
        <dbReference type="SAM" id="MobiDB-lite"/>
    </source>
</evidence>
<dbReference type="Gene3D" id="3.90.320.10">
    <property type="match status" value="1"/>
</dbReference>
<gene>
    <name evidence="3" type="ORF">O3W52_01085</name>
</gene>
<protein>
    <submittedName>
        <fullName evidence="3">PD-(D/E)XK nuclease family protein</fullName>
    </submittedName>
</protein>
<evidence type="ECO:0000313" key="4">
    <source>
        <dbReference type="Proteomes" id="UP001079430"/>
    </source>
</evidence>
<reference evidence="3" key="1">
    <citation type="submission" date="2022-10" db="EMBL/GenBank/DDBJ databases">
        <title>Whole genome sequencing of three plant growth promoting bacteria isolated from Vachellia tortilis subsp. raddiana in Morocco.</title>
        <authorList>
            <person name="Hnini M."/>
            <person name="Zouagui R."/>
            <person name="Zouagui H."/>
            <person name="Chemao Elfihri M.-W."/>
            <person name="Ibrahimi A."/>
            <person name="Sbabou L."/>
            <person name="Aurag J."/>
        </authorList>
    </citation>
    <scope>NUCLEOTIDE SEQUENCE</scope>
    <source>
        <strain evidence="3">LMR678</strain>
    </source>
</reference>